<dbReference type="RefSeq" id="WP_280008153.1">
    <property type="nucleotide sequence ID" value="NZ_JAOCEK010000006.1"/>
</dbReference>
<dbReference type="InterPro" id="IPR005064">
    <property type="entry name" value="BUG"/>
</dbReference>
<comment type="similarity">
    <text evidence="1">Belongs to the UPF0065 (bug) family.</text>
</comment>
<feature type="signal peptide" evidence="2">
    <location>
        <begin position="1"/>
        <end position="32"/>
    </location>
</feature>
<keyword evidence="2" id="KW-0732">Signal</keyword>
<dbReference type="PIRSF" id="PIRSF017082">
    <property type="entry name" value="YflP"/>
    <property type="match status" value="1"/>
</dbReference>
<dbReference type="Pfam" id="PF03401">
    <property type="entry name" value="TctC"/>
    <property type="match status" value="1"/>
</dbReference>
<proteinExistence type="inferred from homology"/>
<dbReference type="Gene3D" id="3.40.190.150">
    <property type="entry name" value="Bordetella uptake gene, domain 1"/>
    <property type="match status" value="1"/>
</dbReference>
<reference evidence="3" key="1">
    <citation type="submission" date="2022-09" db="EMBL/GenBank/DDBJ databases">
        <title>Intensive care unit water sources are persistently colonized with multi-drug resistant bacteria and are the site of extensive horizontal gene transfer of antibiotic resistance genes.</title>
        <authorList>
            <person name="Diorio-Toth L."/>
        </authorList>
    </citation>
    <scope>NUCLEOTIDE SEQUENCE</scope>
    <source>
        <strain evidence="3">GD03832</strain>
    </source>
</reference>
<feature type="chain" id="PRO_5041210880" evidence="2">
    <location>
        <begin position="33"/>
        <end position="329"/>
    </location>
</feature>
<dbReference type="Proteomes" id="UP001161065">
    <property type="component" value="Unassembled WGS sequence"/>
</dbReference>
<evidence type="ECO:0000313" key="4">
    <source>
        <dbReference type="Proteomes" id="UP001161065"/>
    </source>
</evidence>
<comment type="caution">
    <text evidence="3">The sequence shown here is derived from an EMBL/GenBank/DDBJ whole genome shotgun (WGS) entry which is preliminary data.</text>
</comment>
<gene>
    <name evidence="3" type="ORF">N5D63_10540</name>
</gene>
<dbReference type="PANTHER" id="PTHR42928:SF5">
    <property type="entry name" value="BLR1237 PROTEIN"/>
    <property type="match status" value="1"/>
</dbReference>
<dbReference type="InterPro" id="IPR042100">
    <property type="entry name" value="Bug_dom1"/>
</dbReference>
<organism evidence="3 4">
    <name type="scientific">Comamonas thiooxydans</name>
    <dbReference type="NCBI Taxonomy" id="363952"/>
    <lineage>
        <taxon>Bacteria</taxon>
        <taxon>Pseudomonadati</taxon>
        <taxon>Pseudomonadota</taxon>
        <taxon>Betaproteobacteria</taxon>
        <taxon>Burkholderiales</taxon>
        <taxon>Comamonadaceae</taxon>
        <taxon>Comamonas</taxon>
    </lineage>
</organism>
<dbReference type="Gene3D" id="3.40.190.10">
    <property type="entry name" value="Periplasmic binding protein-like II"/>
    <property type="match status" value="1"/>
</dbReference>
<accession>A0AA42TUS6</accession>
<protein>
    <submittedName>
        <fullName evidence="3">Bug family tripartite tricarboxylate transporter substrate binding protein</fullName>
    </submittedName>
</protein>
<dbReference type="EMBL" id="JAOCEK010000006">
    <property type="protein sequence ID" value="MDH1334578.1"/>
    <property type="molecule type" value="Genomic_DNA"/>
</dbReference>
<evidence type="ECO:0000256" key="1">
    <source>
        <dbReference type="ARBA" id="ARBA00006987"/>
    </source>
</evidence>
<dbReference type="AlphaFoldDB" id="A0AA42TUS6"/>
<name>A0AA42TUS6_9BURK</name>
<evidence type="ECO:0000256" key="2">
    <source>
        <dbReference type="SAM" id="SignalP"/>
    </source>
</evidence>
<dbReference type="CDD" id="cd13579">
    <property type="entry name" value="PBP2_Bug_NagM"/>
    <property type="match status" value="1"/>
</dbReference>
<evidence type="ECO:0000313" key="3">
    <source>
        <dbReference type="EMBL" id="MDH1334578.1"/>
    </source>
</evidence>
<sequence>MLMLTRRRLNQYAPAVLLAFTSSLGFMGAAHADSSPARIIVGFPAGGGFDAVARILAEKLRIELKRPIMVDNRPGAGGRIAVEALKAAPRDGSVVMLGPEALVAIYPHTMRKLNYDPIKDLTPIGTVSEFPFTFITGAYPAVNSLSDYVAWAQKNPEKTNYGVPARGSQHHFFGLLLGKAIGIKMEDIPYQGSAPMMIGVMGGQTSAGIDVLGSSLEQHRAGKVRIVAISSPQRMPQLPDVPTFSELGYPAITGMGFNALYGPSGVSKEIVTVWSNALAKVMTDPSVREQLMKQGSMPVGKGPEDLVDRGKNASARWAPIIKESGFVGD</sequence>
<dbReference type="PANTHER" id="PTHR42928">
    <property type="entry name" value="TRICARBOXYLATE-BINDING PROTEIN"/>
    <property type="match status" value="1"/>
</dbReference>